<name>A0A8X7XE47_POLSE</name>
<dbReference type="GO" id="GO:0005085">
    <property type="term" value="F:guanyl-nucleotide exchange factor activity"/>
    <property type="evidence" value="ECO:0007669"/>
    <property type="project" value="UniProtKB-ARBA"/>
</dbReference>
<evidence type="ECO:0000313" key="2">
    <source>
        <dbReference type="Proteomes" id="UP000886611"/>
    </source>
</evidence>
<dbReference type="PANTHER" id="PTHR12296">
    <property type="entry name" value="DENN DOMAIN-CONTAINING PROTEIN 4"/>
    <property type="match status" value="1"/>
</dbReference>
<keyword evidence="2" id="KW-1185">Reference proteome</keyword>
<comment type="caution">
    <text evidence="1">The sequence shown here is derived from an EMBL/GenBank/DDBJ whole genome shotgun (WGS) entry which is preliminary data.</text>
</comment>
<reference evidence="1 2" key="1">
    <citation type="journal article" date="2021" name="Cell">
        <title>Tracing the genetic footprints of vertebrate landing in non-teleost ray-finned fishes.</title>
        <authorList>
            <person name="Bi X."/>
            <person name="Wang K."/>
            <person name="Yang L."/>
            <person name="Pan H."/>
            <person name="Jiang H."/>
            <person name="Wei Q."/>
            <person name="Fang M."/>
            <person name="Yu H."/>
            <person name="Zhu C."/>
            <person name="Cai Y."/>
            <person name="He Y."/>
            <person name="Gan X."/>
            <person name="Zeng H."/>
            <person name="Yu D."/>
            <person name="Zhu Y."/>
            <person name="Jiang H."/>
            <person name="Qiu Q."/>
            <person name="Yang H."/>
            <person name="Zhang Y.E."/>
            <person name="Wang W."/>
            <person name="Zhu M."/>
            <person name="He S."/>
            <person name="Zhang G."/>
        </authorList>
    </citation>
    <scope>NUCLEOTIDE SEQUENCE [LARGE SCALE GENOMIC DNA]</scope>
    <source>
        <strain evidence="1">Bchr_013</strain>
    </source>
</reference>
<dbReference type="GO" id="GO:0032483">
    <property type="term" value="P:regulation of Rab protein signal transduction"/>
    <property type="evidence" value="ECO:0007669"/>
    <property type="project" value="TreeGrafter"/>
</dbReference>
<feature type="non-terminal residue" evidence="1">
    <location>
        <position position="291"/>
    </location>
</feature>
<evidence type="ECO:0000313" key="1">
    <source>
        <dbReference type="EMBL" id="KAG2466521.1"/>
    </source>
</evidence>
<protein>
    <submittedName>
        <fullName evidence="1">DEN4C protein</fullName>
    </submittedName>
</protein>
<sequence length="291" mass="34076">MDSSKRLRSFTAGEKLKVILEAEKIGNRATGRNLFQSHVFEIGTEERKTFDPLVVEKRPNPLPVSVPYLSPLVLRKELESFLENEGDQVIYTHKFINQHPIIFWNLVWYFRRLDLPSNLPGLILSSEHCNNGIQLPQTNLSQDSKLVYVQLLWDNINLHQESEEPLYLCWRRLREKRSTLSPVDHQETRTLLNTIVRSIQTNDVYTPINLLIREIKRHPDIKRQRSVYREILFLSLVSLGKENIDIEAFDREYKSAYDELSPDQLKFLHQIDTPPSNNVQWCLKCFGAPVI</sequence>
<dbReference type="PANTHER" id="PTHR12296:SF17">
    <property type="entry name" value="DENN DOMAIN-CONTAINING PROTEIN 4C"/>
    <property type="match status" value="1"/>
</dbReference>
<dbReference type="EMBL" id="JAATIS010001241">
    <property type="protein sequence ID" value="KAG2466521.1"/>
    <property type="molecule type" value="Genomic_DNA"/>
</dbReference>
<feature type="non-terminal residue" evidence="1">
    <location>
        <position position="1"/>
    </location>
</feature>
<gene>
    <name evidence="1" type="primary">Dennd4c_0</name>
    <name evidence="1" type="ORF">GTO96_0020286</name>
</gene>
<dbReference type="GO" id="GO:0031410">
    <property type="term" value="C:cytoplasmic vesicle"/>
    <property type="evidence" value="ECO:0007669"/>
    <property type="project" value="TreeGrafter"/>
</dbReference>
<organism evidence="1 2">
    <name type="scientific">Polypterus senegalus</name>
    <name type="common">Senegal bichir</name>
    <dbReference type="NCBI Taxonomy" id="55291"/>
    <lineage>
        <taxon>Eukaryota</taxon>
        <taxon>Metazoa</taxon>
        <taxon>Chordata</taxon>
        <taxon>Craniata</taxon>
        <taxon>Vertebrata</taxon>
        <taxon>Euteleostomi</taxon>
        <taxon>Actinopterygii</taxon>
        <taxon>Polypteriformes</taxon>
        <taxon>Polypteridae</taxon>
        <taxon>Polypterus</taxon>
    </lineage>
</organism>
<dbReference type="Proteomes" id="UP000886611">
    <property type="component" value="Unassembled WGS sequence"/>
</dbReference>
<dbReference type="InterPro" id="IPR051696">
    <property type="entry name" value="DENN_Domain_GEFs"/>
</dbReference>
<proteinExistence type="predicted"/>
<accession>A0A8X7XE47</accession>
<dbReference type="AlphaFoldDB" id="A0A8X7XE47"/>